<accession>A0ABP7AUY1</accession>
<proteinExistence type="predicted"/>
<dbReference type="PROSITE" id="PS50076">
    <property type="entry name" value="DNAJ_2"/>
    <property type="match status" value="1"/>
</dbReference>
<feature type="compositionally biased region" description="Basic and acidic residues" evidence="1">
    <location>
        <begin position="171"/>
        <end position="181"/>
    </location>
</feature>
<dbReference type="SUPFAM" id="SSF46565">
    <property type="entry name" value="Chaperone J-domain"/>
    <property type="match status" value="1"/>
</dbReference>
<evidence type="ECO:0000313" key="5">
    <source>
        <dbReference type="Proteomes" id="UP001501074"/>
    </source>
</evidence>
<dbReference type="PRINTS" id="PR00625">
    <property type="entry name" value="JDOMAIN"/>
</dbReference>
<dbReference type="Pfam" id="PF00226">
    <property type="entry name" value="DnaJ"/>
    <property type="match status" value="1"/>
</dbReference>
<organism evidence="4 5">
    <name type="scientific">Kineosporia mesophila</name>
    <dbReference type="NCBI Taxonomy" id="566012"/>
    <lineage>
        <taxon>Bacteria</taxon>
        <taxon>Bacillati</taxon>
        <taxon>Actinomycetota</taxon>
        <taxon>Actinomycetes</taxon>
        <taxon>Kineosporiales</taxon>
        <taxon>Kineosporiaceae</taxon>
        <taxon>Kineosporia</taxon>
    </lineage>
</organism>
<keyword evidence="2" id="KW-0812">Transmembrane</keyword>
<comment type="caution">
    <text evidence="4">The sequence shown here is derived from an EMBL/GenBank/DDBJ whole genome shotgun (WGS) entry which is preliminary data.</text>
</comment>
<feature type="compositionally biased region" description="Basic and acidic residues" evidence="1">
    <location>
        <begin position="244"/>
        <end position="259"/>
    </location>
</feature>
<dbReference type="Gene3D" id="1.10.287.110">
    <property type="entry name" value="DnaJ domain"/>
    <property type="match status" value="1"/>
</dbReference>
<feature type="compositionally biased region" description="Low complexity" evidence="1">
    <location>
        <begin position="182"/>
        <end position="195"/>
    </location>
</feature>
<dbReference type="InterPro" id="IPR001623">
    <property type="entry name" value="DnaJ_domain"/>
</dbReference>
<evidence type="ECO:0000259" key="3">
    <source>
        <dbReference type="PROSITE" id="PS50076"/>
    </source>
</evidence>
<keyword evidence="2" id="KW-0472">Membrane</keyword>
<keyword evidence="5" id="KW-1185">Reference proteome</keyword>
<feature type="transmembrane region" description="Helical" evidence="2">
    <location>
        <begin position="353"/>
        <end position="373"/>
    </location>
</feature>
<feature type="region of interest" description="Disordered" evidence="1">
    <location>
        <begin position="130"/>
        <end position="307"/>
    </location>
</feature>
<feature type="domain" description="J" evidence="3">
    <location>
        <begin position="19"/>
        <end position="85"/>
    </location>
</feature>
<feature type="compositionally biased region" description="Basic and acidic residues" evidence="1">
    <location>
        <begin position="220"/>
        <end position="230"/>
    </location>
</feature>
<keyword evidence="2" id="KW-1133">Transmembrane helix</keyword>
<dbReference type="CDD" id="cd06257">
    <property type="entry name" value="DnaJ"/>
    <property type="match status" value="1"/>
</dbReference>
<feature type="compositionally biased region" description="Basic and acidic residues" evidence="1">
    <location>
        <begin position="130"/>
        <end position="145"/>
    </location>
</feature>
<dbReference type="Proteomes" id="UP001501074">
    <property type="component" value="Unassembled WGS sequence"/>
</dbReference>
<evidence type="ECO:0000256" key="1">
    <source>
        <dbReference type="SAM" id="MobiDB-lite"/>
    </source>
</evidence>
<reference evidence="5" key="1">
    <citation type="journal article" date="2019" name="Int. J. Syst. Evol. Microbiol.">
        <title>The Global Catalogue of Microorganisms (GCM) 10K type strain sequencing project: providing services to taxonomists for standard genome sequencing and annotation.</title>
        <authorList>
            <consortium name="The Broad Institute Genomics Platform"/>
            <consortium name="The Broad Institute Genome Sequencing Center for Infectious Disease"/>
            <person name="Wu L."/>
            <person name="Ma J."/>
        </authorList>
    </citation>
    <scope>NUCLEOTIDE SEQUENCE [LARGE SCALE GENOMIC DNA]</scope>
    <source>
        <strain evidence="5">JCM 16902</strain>
    </source>
</reference>
<dbReference type="InterPro" id="IPR036869">
    <property type="entry name" value="J_dom_sf"/>
</dbReference>
<sequence>MRDNLPVNAVRFHDLSGRSAYEVLGVAESAGPDEINKGYRQRMLELHPDRRPERGDDSGVEDETHQVTTAHRWLIRHRAAYDAFVLTRRQADPYWGRFSGRATRRPALRTSALRSSAGERMAERAAEWAERQRREQWDGRDRDTALWKSGGGTGPLDASRAEVAKRRRQRREAEEERRTRPESASGSEPSAPGGATPTPVRDHANFPQGGEYASGPKVGTPDHDGEDGLHTRPAARTTTSPSSGRDRAYIPRESSHDHGQGVGPSARPAARPTPPASSVPFTDPHRTGTGSRVSSPRGPRRRRRIRLPRLGLPRFPRVGMPRGPRLGLPALPSLGLPRVRVFPRRRAASGADLGVVVLAVVFVVLGFLVAVRVPF</sequence>
<name>A0ABP7AUY1_9ACTN</name>
<evidence type="ECO:0000256" key="2">
    <source>
        <dbReference type="SAM" id="Phobius"/>
    </source>
</evidence>
<evidence type="ECO:0000313" key="4">
    <source>
        <dbReference type="EMBL" id="GAA3641144.1"/>
    </source>
</evidence>
<protein>
    <recommendedName>
        <fullName evidence="3">J domain-containing protein</fullName>
    </recommendedName>
</protein>
<dbReference type="EMBL" id="BAAAZO010000014">
    <property type="protein sequence ID" value="GAA3641144.1"/>
    <property type="molecule type" value="Genomic_DNA"/>
</dbReference>
<dbReference type="SMART" id="SM00271">
    <property type="entry name" value="DnaJ"/>
    <property type="match status" value="1"/>
</dbReference>
<feature type="compositionally biased region" description="Low complexity" evidence="1">
    <location>
        <begin position="287"/>
        <end position="297"/>
    </location>
</feature>
<gene>
    <name evidence="4" type="ORF">GCM10022223_70480</name>
</gene>
<feature type="compositionally biased region" description="Basic residues" evidence="1">
    <location>
        <begin position="298"/>
        <end position="307"/>
    </location>
</feature>